<keyword evidence="4" id="KW-1185">Reference proteome</keyword>
<feature type="region of interest" description="Disordered" evidence="1">
    <location>
        <begin position="108"/>
        <end position="129"/>
    </location>
</feature>
<gene>
    <name evidence="3" type="ORF">ACFOMD_11770</name>
</gene>
<evidence type="ECO:0000313" key="3">
    <source>
        <dbReference type="EMBL" id="MFC3713256.1"/>
    </source>
</evidence>
<evidence type="ECO:0000313" key="4">
    <source>
        <dbReference type="Proteomes" id="UP001595615"/>
    </source>
</evidence>
<feature type="domain" description="SMc04008-like" evidence="2">
    <location>
        <begin position="29"/>
        <end position="94"/>
    </location>
</feature>
<dbReference type="InterPro" id="IPR036810">
    <property type="entry name" value="SMc04008-like_sf"/>
</dbReference>
<dbReference type="RefSeq" id="WP_380861564.1">
    <property type="nucleotide sequence ID" value="NZ_JBHRXV010000010.1"/>
</dbReference>
<dbReference type="EMBL" id="JBHRXV010000010">
    <property type="protein sequence ID" value="MFC3713256.1"/>
    <property type="molecule type" value="Genomic_DNA"/>
</dbReference>
<dbReference type="Pfam" id="PF06844">
    <property type="entry name" value="DUF1244"/>
    <property type="match status" value="1"/>
</dbReference>
<accession>A0ABV7XBH3</accession>
<reference evidence="4" key="1">
    <citation type="journal article" date="2019" name="Int. J. Syst. Evol. Microbiol.">
        <title>The Global Catalogue of Microorganisms (GCM) 10K type strain sequencing project: providing services to taxonomists for standard genome sequencing and annotation.</title>
        <authorList>
            <consortium name="The Broad Institute Genomics Platform"/>
            <consortium name="The Broad Institute Genome Sequencing Center for Infectious Disease"/>
            <person name="Wu L."/>
            <person name="Ma J."/>
        </authorList>
    </citation>
    <scope>NUCLEOTIDE SEQUENCE [LARGE SCALE GENOMIC DNA]</scope>
    <source>
        <strain evidence="4">KCTC 42644</strain>
    </source>
</reference>
<dbReference type="InterPro" id="IPR023163">
    <property type="entry name" value="SMc04008-like_domain"/>
</dbReference>
<proteinExistence type="predicted"/>
<sequence length="129" mass="14611">MPIDEATRERLEAAAFRQLVAHLRGRIDVQNIDLMGHGGFCRNCLSDWLFDAASADGLALTKDEAREWVYGMPYADYKAKHQAPATDEQLRRMDESLQKNEAYRQALLDEELDESFPASDPPSQTQPGR</sequence>
<dbReference type="Proteomes" id="UP001595615">
    <property type="component" value="Unassembled WGS sequence"/>
</dbReference>
<evidence type="ECO:0000256" key="1">
    <source>
        <dbReference type="SAM" id="MobiDB-lite"/>
    </source>
</evidence>
<dbReference type="SUPFAM" id="SSF158757">
    <property type="entry name" value="SMc04008-like"/>
    <property type="match status" value="1"/>
</dbReference>
<dbReference type="Gene3D" id="1.10.3340.10">
    <property type="entry name" value="SMc04008-like"/>
    <property type="match status" value="1"/>
</dbReference>
<organism evidence="3 4">
    <name type="scientific">Sphingoaurantiacus capsulatus</name>
    <dbReference type="NCBI Taxonomy" id="1771310"/>
    <lineage>
        <taxon>Bacteria</taxon>
        <taxon>Pseudomonadati</taxon>
        <taxon>Pseudomonadota</taxon>
        <taxon>Alphaproteobacteria</taxon>
        <taxon>Sphingomonadales</taxon>
        <taxon>Sphingosinicellaceae</taxon>
        <taxon>Sphingoaurantiacus</taxon>
    </lineage>
</organism>
<comment type="caution">
    <text evidence="3">The sequence shown here is derived from an EMBL/GenBank/DDBJ whole genome shotgun (WGS) entry which is preliminary data.</text>
</comment>
<evidence type="ECO:0000259" key="2">
    <source>
        <dbReference type="Pfam" id="PF06844"/>
    </source>
</evidence>
<protein>
    <submittedName>
        <fullName evidence="3">DUF1244 domain-containing protein</fullName>
    </submittedName>
</protein>
<name>A0ABV7XBH3_9SPHN</name>